<organism evidence="2 3">
    <name type="scientific">Pseudoalteromonas luteoviolacea S4060-1</name>
    <dbReference type="NCBI Taxonomy" id="1365257"/>
    <lineage>
        <taxon>Bacteria</taxon>
        <taxon>Pseudomonadati</taxon>
        <taxon>Pseudomonadota</taxon>
        <taxon>Gammaproteobacteria</taxon>
        <taxon>Alteromonadales</taxon>
        <taxon>Pseudoalteromonadaceae</taxon>
        <taxon>Pseudoalteromonas</taxon>
    </lineage>
</organism>
<dbReference type="CDD" id="cd05930">
    <property type="entry name" value="A_NRPS"/>
    <property type="match status" value="1"/>
</dbReference>
<dbReference type="Gene3D" id="3.30.559.30">
    <property type="entry name" value="Nonribosomal peptide synthetase, condensation domain"/>
    <property type="match status" value="1"/>
</dbReference>
<dbReference type="SUPFAM" id="SSF56801">
    <property type="entry name" value="Acetyl-CoA synthetase-like"/>
    <property type="match status" value="1"/>
</dbReference>
<dbReference type="Gene3D" id="3.40.50.1820">
    <property type="entry name" value="alpha/beta hydrolase"/>
    <property type="match status" value="1"/>
</dbReference>
<dbReference type="PANTHER" id="PTHR45527">
    <property type="entry name" value="NONRIBOSOMAL PEPTIDE SYNTHETASE"/>
    <property type="match status" value="1"/>
</dbReference>
<dbReference type="PANTHER" id="PTHR45527:SF1">
    <property type="entry name" value="FATTY ACID SYNTHASE"/>
    <property type="match status" value="1"/>
</dbReference>
<dbReference type="InterPro" id="IPR001242">
    <property type="entry name" value="Condensation_dom"/>
</dbReference>
<feature type="domain" description="Carrier" evidence="1">
    <location>
        <begin position="918"/>
        <end position="995"/>
    </location>
</feature>
<dbReference type="Gene3D" id="3.40.50.12780">
    <property type="entry name" value="N-terminal domain of ligase-like"/>
    <property type="match status" value="1"/>
</dbReference>
<dbReference type="Pfam" id="PF00668">
    <property type="entry name" value="Condensation"/>
    <property type="match status" value="1"/>
</dbReference>
<dbReference type="GO" id="GO:0005737">
    <property type="term" value="C:cytoplasm"/>
    <property type="evidence" value="ECO:0007669"/>
    <property type="project" value="TreeGrafter"/>
</dbReference>
<dbReference type="InterPro" id="IPR036736">
    <property type="entry name" value="ACP-like_sf"/>
</dbReference>
<dbReference type="GO" id="GO:0044550">
    <property type="term" value="P:secondary metabolite biosynthetic process"/>
    <property type="evidence" value="ECO:0007669"/>
    <property type="project" value="TreeGrafter"/>
</dbReference>
<dbReference type="InterPro" id="IPR042099">
    <property type="entry name" value="ANL_N_sf"/>
</dbReference>
<dbReference type="GO" id="GO:0031177">
    <property type="term" value="F:phosphopantetheine binding"/>
    <property type="evidence" value="ECO:0007669"/>
    <property type="project" value="TreeGrafter"/>
</dbReference>
<comment type="caution">
    <text evidence="2">The sequence shown here is derived from an EMBL/GenBank/DDBJ whole genome shotgun (WGS) entry which is preliminary data.</text>
</comment>
<dbReference type="SUPFAM" id="SSF47336">
    <property type="entry name" value="ACP-like"/>
    <property type="match status" value="1"/>
</dbReference>
<protein>
    <recommendedName>
        <fullName evidence="1">Carrier domain-containing protein</fullName>
    </recommendedName>
</protein>
<evidence type="ECO:0000313" key="3">
    <source>
        <dbReference type="Proteomes" id="UP000076661"/>
    </source>
</evidence>
<dbReference type="Gene3D" id="1.10.1200.10">
    <property type="entry name" value="ACP-like"/>
    <property type="match status" value="1"/>
</dbReference>
<dbReference type="AlphaFoldDB" id="A0A161YY51"/>
<dbReference type="Pfam" id="PF00975">
    <property type="entry name" value="Thioesterase"/>
    <property type="match status" value="1"/>
</dbReference>
<dbReference type="InterPro" id="IPR045851">
    <property type="entry name" value="AMP-bd_C_sf"/>
</dbReference>
<dbReference type="InterPro" id="IPR029058">
    <property type="entry name" value="AB_hydrolase_fold"/>
</dbReference>
<dbReference type="InterPro" id="IPR009081">
    <property type="entry name" value="PP-bd_ACP"/>
</dbReference>
<proteinExistence type="predicted"/>
<dbReference type="InterPro" id="IPR000873">
    <property type="entry name" value="AMP-dep_synth/lig_dom"/>
</dbReference>
<dbReference type="PATRIC" id="fig|1365257.3.peg.1599"/>
<dbReference type="Gene3D" id="3.30.559.10">
    <property type="entry name" value="Chloramphenicol acetyltransferase-like domain"/>
    <property type="match status" value="1"/>
</dbReference>
<dbReference type="GO" id="GO:0003824">
    <property type="term" value="F:catalytic activity"/>
    <property type="evidence" value="ECO:0007669"/>
    <property type="project" value="InterPro"/>
</dbReference>
<dbReference type="Gene3D" id="3.30.300.30">
    <property type="match status" value="1"/>
</dbReference>
<dbReference type="PROSITE" id="PS50075">
    <property type="entry name" value="CARRIER"/>
    <property type="match status" value="1"/>
</dbReference>
<dbReference type="SUPFAM" id="SSF53474">
    <property type="entry name" value="alpha/beta-Hydrolases"/>
    <property type="match status" value="1"/>
</dbReference>
<evidence type="ECO:0000259" key="1">
    <source>
        <dbReference type="PROSITE" id="PS50075"/>
    </source>
</evidence>
<dbReference type="InterPro" id="IPR001031">
    <property type="entry name" value="Thioesterase"/>
</dbReference>
<dbReference type="GO" id="GO:0043041">
    <property type="term" value="P:amino acid activation for nonribosomal peptide biosynthetic process"/>
    <property type="evidence" value="ECO:0007669"/>
    <property type="project" value="TreeGrafter"/>
</dbReference>
<name>A0A161YY51_9GAMM</name>
<dbReference type="Pfam" id="PF00501">
    <property type="entry name" value="AMP-binding"/>
    <property type="match status" value="1"/>
</dbReference>
<dbReference type="RefSeq" id="WP_063380615.1">
    <property type="nucleotide sequence ID" value="NZ_AUXX01000010.1"/>
</dbReference>
<reference evidence="2 3" key="1">
    <citation type="submission" date="2013-07" db="EMBL/GenBank/DDBJ databases">
        <title>Comparative Genomic and Metabolomic Analysis of Twelve Strains of Pseudoalteromonas luteoviolacea.</title>
        <authorList>
            <person name="Vynne N.G."/>
            <person name="Mansson M."/>
            <person name="Gram L."/>
        </authorList>
    </citation>
    <scope>NUCLEOTIDE SEQUENCE [LARGE SCALE GENOMIC DNA]</scope>
    <source>
        <strain evidence="2 3">S4060-1</strain>
    </source>
</reference>
<dbReference type="InterPro" id="IPR023213">
    <property type="entry name" value="CAT-like_dom_sf"/>
</dbReference>
<sequence length="1267" mass="137719">MIAEYIEEYQQGVVLTANQQCFTADINASLPLVQLLVPCAASRQSVQRYADELVQSHISLASNYQPVAGFKGLRALPNESAKIAVDGIEWSQSGVPSLAQLALLSPVDLAPQNGCNLQLTYVQTGEQSLLALRGFAGAVDLPSLELIAAIINGQPDDEEALQFPDFVAWQQEMQSEDEGLAGQAFWQNYLSGDVPSVLQLPYNMGAVSEGEYSVSQIQHTVNADVWQGANRYAEILGVSVQNLTQYAWWWLMARLATTPRFLTALHYDPRQEDEAFEGAIGRYAKTLPLIVEYQPEQPLEKWLSDLNEQCENLRQYALSANESQLQTALTSTDYVLPRDEQPFDWHTGHGHGLNIVVSQKGVLNLNYIQGSYSAAAVTSLLAQLEQVLRVIATGNTQDKSADISILSDIHKSQLLAINGTELSEQLESVVQRVYGFAQNQPTHTALTDEVGSLSYAVLWQRVEEVAKGLIAAQPASLQPVLLLLPRSTDLIVAMLASMRAGFGFVPLDPSWPQARIDKVLAQFDNAVVIAASTDLGVTLDTLKSGCDATLPALESIASSLAYTIFTSGSTGTPKGVCIGQQQLSAYCHASSEALNLTAQQNFALTATVAADLGYTCLFNALYLGKQLCIANEQQSMDSAAFTVFLQRHQIDCIKIVPSHLQALCDLKALSYFPQKIILGGEACPNTFLRSLQQWAPQSEIYNHYGPSEATVGVMCHRYQVGDGGVAKLSQVFTGTQTYILNQAGQLCSYGEVGELYIAGAQLSEGYLAQPEHPAFSVHDELARRIYATGDLARYMPDNSVMILGRKDDQVKVRGFRIELGEVANSIEQVEGIEHCLVIADKVDGQVTLQAYIVANQFAEGALDSEAAAALQVALSHKLPEAMVPSAFMVVAQWPRLGNGKVDRKALPSFTTQVAAYEAPQGELEVRLAALFAEVLELEQVSRSVSFFQLGGHSISAIKLVKRWADREAAPLHFDLGVLFQAPCVAQLAKALTSRDLQAITPLNAHKVGNRQVICFHDGLGLTLSYRALAEQLAEQVNLFALVPSQADLEAADFDQLATQYAEKITAQFSGESIELLGFSMGGLLAAKVAVLLEAAGQSVTHLYLADPWIPTAQPRIVTQLDAVHEFLTLVVDNGEEVWSNRVDAHFKPLLESAELDADMLKAQLTAFWQAESVQLPLPYSAIDGAQLAATFTKSERLKAQRENGCTLPNLPAGLTTQLWWSNERLASDIASFSSHLSANGAQLSEQQLACNHQQVVSHVQLFKAVAG</sequence>
<dbReference type="EMBL" id="AUXX01000010">
    <property type="protein sequence ID" value="KZN68111.1"/>
    <property type="molecule type" value="Genomic_DNA"/>
</dbReference>
<dbReference type="SUPFAM" id="SSF52777">
    <property type="entry name" value="CoA-dependent acyltransferases"/>
    <property type="match status" value="1"/>
</dbReference>
<gene>
    <name evidence="2" type="ORF">N478_15925</name>
</gene>
<accession>A0A161YY51</accession>
<dbReference type="Proteomes" id="UP000076661">
    <property type="component" value="Unassembled WGS sequence"/>
</dbReference>
<evidence type="ECO:0000313" key="2">
    <source>
        <dbReference type="EMBL" id="KZN68111.1"/>
    </source>
</evidence>
<dbReference type="Pfam" id="PF00550">
    <property type="entry name" value="PP-binding"/>
    <property type="match status" value="1"/>
</dbReference>